<feature type="compositionally biased region" description="Basic and acidic residues" evidence="1">
    <location>
        <begin position="121"/>
        <end position="130"/>
    </location>
</feature>
<organism evidence="3 4">
    <name type="scientific">Mucor plumbeus</name>
    <dbReference type="NCBI Taxonomy" id="97098"/>
    <lineage>
        <taxon>Eukaryota</taxon>
        <taxon>Fungi</taxon>
        <taxon>Fungi incertae sedis</taxon>
        <taxon>Mucoromycota</taxon>
        <taxon>Mucoromycotina</taxon>
        <taxon>Mucoromycetes</taxon>
        <taxon>Mucorales</taxon>
        <taxon>Mucorineae</taxon>
        <taxon>Mucoraceae</taxon>
        <taxon>Mucor</taxon>
    </lineage>
</organism>
<feature type="region of interest" description="Disordered" evidence="1">
    <location>
        <begin position="310"/>
        <end position="346"/>
    </location>
</feature>
<feature type="transmembrane region" description="Helical" evidence="2">
    <location>
        <begin position="6"/>
        <end position="25"/>
    </location>
</feature>
<evidence type="ECO:0000256" key="1">
    <source>
        <dbReference type="SAM" id="MobiDB-lite"/>
    </source>
</evidence>
<feature type="region of interest" description="Disordered" evidence="1">
    <location>
        <begin position="41"/>
        <end position="287"/>
    </location>
</feature>
<keyword evidence="4" id="KW-1185">Reference proteome</keyword>
<evidence type="ECO:0000313" key="3">
    <source>
        <dbReference type="EMBL" id="KAG2199358.1"/>
    </source>
</evidence>
<proteinExistence type="predicted"/>
<evidence type="ECO:0000313" key="4">
    <source>
        <dbReference type="Proteomes" id="UP000650833"/>
    </source>
</evidence>
<feature type="compositionally biased region" description="Basic and acidic residues" evidence="1">
    <location>
        <begin position="179"/>
        <end position="197"/>
    </location>
</feature>
<dbReference type="EMBL" id="JAEPRC010000353">
    <property type="protein sequence ID" value="KAG2199358.1"/>
    <property type="molecule type" value="Genomic_DNA"/>
</dbReference>
<keyword evidence="2" id="KW-1133">Transmembrane helix</keyword>
<feature type="compositionally biased region" description="Basic and acidic residues" evidence="1">
    <location>
        <begin position="160"/>
        <end position="172"/>
    </location>
</feature>
<name>A0A8H7V100_9FUNG</name>
<feature type="compositionally biased region" description="Low complexity" evidence="1">
    <location>
        <begin position="311"/>
        <end position="322"/>
    </location>
</feature>
<gene>
    <name evidence="3" type="ORF">INT46_010568</name>
</gene>
<protein>
    <submittedName>
        <fullName evidence="3">Uncharacterized protein</fullName>
    </submittedName>
</protein>
<dbReference type="AlphaFoldDB" id="A0A8H7V100"/>
<evidence type="ECO:0000256" key="2">
    <source>
        <dbReference type="SAM" id="Phobius"/>
    </source>
</evidence>
<dbReference type="OrthoDB" id="2445978at2759"/>
<sequence length="346" mass="39881">MDFTEYLRILGWILTAAFPLVVVYLTGGPDKEPLLDDIEYENRKRKKALVEKREKKEAEEKKALLEASKEYPKKSNKKKTSKKNKPSSIANATDVMQENKITEQQQQQQQQQQQPRKRNNAKKEEKEDQSKVVVPAVVTKEEKDKKFTKKEKKKAATVVAEKKKSNEEEKKPLLVAAPEKNEEEKEEGVKEIDEHMDPTANYARVMRIKPEEEEEEWEAVPAEDGWSQVKSRRPHTATASSKLSFDRNAAINADQINNNIPGLDKKQRENLARQQKKKQQKAAADALQEERLRKHQKELEKIKIQEFYSSGKGKNTTWGKNGQQQRSSKIPNSTAGINEHGQLIWD</sequence>
<feature type="compositionally biased region" description="Polar residues" evidence="1">
    <location>
        <begin position="323"/>
        <end position="336"/>
    </location>
</feature>
<feature type="compositionally biased region" description="Low complexity" evidence="1">
    <location>
        <begin position="104"/>
        <end position="114"/>
    </location>
</feature>
<keyword evidence="2" id="KW-0812">Transmembrane</keyword>
<reference evidence="3" key="1">
    <citation type="submission" date="2020-12" db="EMBL/GenBank/DDBJ databases">
        <title>Metabolic potential, ecology and presence of endohyphal bacteria is reflected in genomic diversity of Mucoromycotina.</title>
        <authorList>
            <person name="Muszewska A."/>
            <person name="Okrasinska A."/>
            <person name="Steczkiewicz K."/>
            <person name="Drgas O."/>
            <person name="Orlowska M."/>
            <person name="Perlinska-Lenart U."/>
            <person name="Aleksandrzak-Piekarczyk T."/>
            <person name="Szatraj K."/>
            <person name="Zielenkiewicz U."/>
            <person name="Pilsyk S."/>
            <person name="Malc E."/>
            <person name="Mieczkowski P."/>
            <person name="Kruszewska J.S."/>
            <person name="Biernat P."/>
            <person name="Pawlowska J."/>
        </authorList>
    </citation>
    <scope>NUCLEOTIDE SEQUENCE</scope>
    <source>
        <strain evidence="3">CBS 226.32</strain>
    </source>
</reference>
<keyword evidence="2" id="KW-0472">Membrane</keyword>
<feature type="compositionally biased region" description="Low complexity" evidence="1">
    <location>
        <begin position="248"/>
        <end position="260"/>
    </location>
</feature>
<feature type="compositionally biased region" description="Basic residues" evidence="1">
    <location>
        <begin position="74"/>
        <end position="85"/>
    </location>
</feature>
<accession>A0A8H7V100</accession>
<feature type="compositionally biased region" description="Basic and acidic residues" evidence="1">
    <location>
        <begin position="48"/>
        <end position="73"/>
    </location>
</feature>
<feature type="compositionally biased region" description="Basic residues" evidence="1">
    <location>
        <begin position="146"/>
        <end position="155"/>
    </location>
</feature>
<dbReference type="Proteomes" id="UP000650833">
    <property type="component" value="Unassembled WGS sequence"/>
</dbReference>
<comment type="caution">
    <text evidence="3">The sequence shown here is derived from an EMBL/GenBank/DDBJ whole genome shotgun (WGS) entry which is preliminary data.</text>
</comment>